<dbReference type="EMBL" id="JAERWL010000006">
    <property type="protein sequence ID" value="MBM9475991.1"/>
    <property type="molecule type" value="Genomic_DNA"/>
</dbReference>
<keyword evidence="6 7" id="KW-0961">Cell wall biogenesis/degradation</keyword>
<keyword evidence="2 7" id="KW-0812">Transmembrane</keyword>
<comment type="caution">
    <text evidence="9">The sequence shown here is derived from an EMBL/GenBank/DDBJ whole genome shotgun (WGS) entry which is preliminary data.</text>
</comment>
<proteinExistence type="inferred from homology"/>
<dbReference type="RefSeq" id="WP_205256109.1">
    <property type="nucleotide sequence ID" value="NZ_BAAAPV010000003.1"/>
</dbReference>
<keyword evidence="10" id="KW-1185">Reference proteome</keyword>
<comment type="function">
    <text evidence="7">Functions as a peptidoglycan terminase that cleaves nascent peptidoglycan strands endolytically to terminate their elongation.</text>
</comment>
<feature type="compositionally biased region" description="Basic and acidic residues" evidence="8">
    <location>
        <begin position="30"/>
        <end position="41"/>
    </location>
</feature>
<keyword evidence="3 7" id="KW-1133">Transmembrane helix</keyword>
<dbReference type="HAMAP" id="MF_02065">
    <property type="entry name" value="MltG"/>
    <property type="match status" value="1"/>
</dbReference>
<dbReference type="AlphaFoldDB" id="A0A938YK13"/>
<dbReference type="Proteomes" id="UP000663801">
    <property type="component" value="Unassembled WGS sequence"/>
</dbReference>
<evidence type="ECO:0000256" key="3">
    <source>
        <dbReference type="ARBA" id="ARBA00022989"/>
    </source>
</evidence>
<dbReference type="GO" id="GO:0009252">
    <property type="term" value="P:peptidoglycan biosynthetic process"/>
    <property type="evidence" value="ECO:0007669"/>
    <property type="project" value="UniProtKB-UniRule"/>
</dbReference>
<dbReference type="PANTHER" id="PTHR30518">
    <property type="entry name" value="ENDOLYTIC MUREIN TRANSGLYCOSYLASE"/>
    <property type="match status" value="1"/>
</dbReference>
<dbReference type="GO" id="GO:0071555">
    <property type="term" value="P:cell wall organization"/>
    <property type="evidence" value="ECO:0007669"/>
    <property type="project" value="UniProtKB-KW"/>
</dbReference>
<feature type="transmembrane region" description="Helical" evidence="7">
    <location>
        <begin position="67"/>
        <end position="87"/>
    </location>
</feature>
<evidence type="ECO:0000256" key="2">
    <source>
        <dbReference type="ARBA" id="ARBA00022692"/>
    </source>
</evidence>
<evidence type="ECO:0000256" key="4">
    <source>
        <dbReference type="ARBA" id="ARBA00023136"/>
    </source>
</evidence>
<reference evidence="9" key="1">
    <citation type="submission" date="2021-01" db="EMBL/GenBank/DDBJ databases">
        <title>KCTC 19127 draft genome.</title>
        <authorList>
            <person name="An D."/>
        </authorList>
    </citation>
    <scope>NUCLEOTIDE SEQUENCE</scope>
    <source>
        <strain evidence="9">KCTC 19127</strain>
    </source>
</reference>
<gene>
    <name evidence="7 9" type="primary">mltG</name>
    <name evidence="9" type="ORF">JL107_06005</name>
</gene>
<evidence type="ECO:0000256" key="8">
    <source>
        <dbReference type="SAM" id="MobiDB-lite"/>
    </source>
</evidence>
<sequence length="442" mass="46361">MNHGLGLFDRHDGETGDVDPAALRAALDADPARADDRERARPPVGPPAEHPQERAARMRRRRRRSTLVALTVLVALVAGLAVGFTIWRKSVTTIPDYVGAGAQWTVVRVQSGDTLDSIAATLTDAGVVASDEAFTATAAQDADVKALRPGYYKVRVGASAAEAANTLVDPANRVGALRLIPGRQLADVATSADGVANGSVPGYVTQIAEAACVPLDEAGTDRSACFSADDLWAAAETTDPAQLGVVEWAVDAVRAAPDPRKRLEGMILPGDYNVPPNQSAVDTLKSVVTASAASWYTSDVVARSASTGLTPYQVAVAASLVEREGITADMPKVARVIDNRLAVDMRLQFDSTVNYALDRAQIATSSADRDTAGPYNTYLNTGLPPTPISSPGPDAIAATLAPAQGPWMYFVKIDQTGASCFSVTLPEHEACIEQARANGVFG</sequence>
<dbReference type="Gene3D" id="3.30.1490.480">
    <property type="entry name" value="Endolytic murein transglycosylase"/>
    <property type="match status" value="1"/>
</dbReference>
<evidence type="ECO:0000256" key="7">
    <source>
        <dbReference type="HAMAP-Rule" id="MF_02065"/>
    </source>
</evidence>
<protein>
    <recommendedName>
        <fullName evidence="7">Endolytic murein transglycosylase</fullName>
        <ecNumber evidence="7">4.2.2.29</ecNumber>
    </recommendedName>
    <alternativeName>
        <fullName evidence="7">Peptidoglycan lytic transglycosylase</fullName>
    </alternativeName>
    <alternativeName>
        <fullName evidence="7">Peptidoglycan polymerization terminase</fullName>
    </alternativeName>
</protein>
<dbReference type="EC" id="4.2.2.29" evidence="7"/>
<accession>A0A938YK13</accession>
<evidence type="ECO:0000313" key="10">
    <source>
        <dbReference type="Proteomes" id="UP000663801"/>
    </source>
</evidence>
<comment type="catalytic activity">
    <reaction evidence="7">
        <text>a peptidoglycan chain = a peptidoglycan chain with N-acetyl-1,6-anhydromuramyl-[peptide] at the reducing end + a peptidoglycan chain with N-acetylglucosamine at the non-reducing end.</text>
        <dbReference type="EC" id="4.2.2.29"/>
    </reaction>
</comment>
<keyword evidence="4 7" id="KW-0472">Membrane</keyword>
<dbReference type="GO" id="GO:0005886">
    <property type="term" value="C:plasma membrane"/>
    <property type="evidence" value="ECO:0007669"/>
    <property type="project" value="UniProtKB-SubCell"/>
</dbReference>
<name>A0A938YK13_9ACTN</name>
<evidence type="ECO:0000256" key="1">
    <source>
        <dbReference type="ARBA" id="ARBA00022475"/>
    </source>
</evidence>
<evidence type="ECO:0000256" key="5">
    <source>
        <dbReference type="ARBA" id="ARBA00023239"/>
    </source>
</evidence>
<evidence type="ECO:0000256" key="6">
    <source>
        <dbReference type="ARBA" id="ARBA00023316"/>
    </source>
</evidence>
<dbReference type="GO" id="GO:0008932">
    <property type="term" value="F:lytic endotransglycosylase activity"/>
    <property type="evidence" value="ECO:0007669"/>
    <property type="project" value="UniProtKB-UniRule"/>
</dbReference>
<dbReference type="InterPro" id="IPR003770">
    <property type="entry name" value="MLTG-like"/>
</dbReference>
<dbReference type="NCBIfam" id="TIGR00247">
    <property type="entry name" value="endolytic transglycosylase MltG"/>
    <property type="match status" value="1"/>
</dbReference>
<feature type="site" description="Important for catalytic activity" evidence="7">
    <location>
        <position position="324"/>
    </location>
</feature>
<comment type="similarity">
    <text evidence="7">Belongs to the transglycosylase MltG family.</text>
</comment>
<organism evidence="9 10">
    <name type="scientific">Nakamurella flavida</name>
    <dbReference type="NCBI Taxonomy" id="363630"/>
    <lineage>
        <taxon>Bacteria</taxon>
        <taxon>Bacillati</taxon>
        <taxon>Actinomycetota</taxon>
        <taxon>Actinomycetes</taxon>
        <taxon>Nakamurellales</taxon>
        <taxon>Nakamurellaceae</taxon>
        <taxon>Nakamurella</taxon>
    </lineage>
</organism>
<comment type="subcellular location">
    <subcellularLocation>
        <location evidence="7">Cell membrane</location>
        <topology evidence="7">Single-pass membrane protein</topology>
    </subcellularLocation>
</comment>
<keyword evidence="1 7" id="KW-1003">Cell membrane</keyword>
<dbReference type="Pfam" id="PF02618">
    <property type="entry name" value="YceG"/>
    <property type="match status" value="1"/>
</dbReference>
<feature type="region of interest" description="Disordered" evidence="8">
    <location>
        <begin position="28"/>
        <end position="60"/>
    </location>
</feature>
<keyword evidence="5 7" id="KW-0456">Lyase</keyword>
<evidence type="ECO:0000313" key="9">
    <source>
        <dbReference type="EMBL" id="MBM9475991.1"/>
    </source>
</evidence>
<dbReference type="PANTHER" id="PTHR30518:SF2">
    <property type="entry name" value="ENDOLYTIC MUREIN TRANSGLYCOSYLASE"/>
    <property type="match status" value="1"/>
</dbReference>